<feature type="chain" id="PRO_5014112006" description="Excalibur calcium-binding domain-containing protein" evidence="1">
    <location>
        <begin position="19"/>
        <end position="74"/>
    </location>
</feature>
<accession>A0A2H5EVC3</accession>
<proteinExistence type="predicted"/>
<name>A0A2H5EVC3_9RHOB</name>
<feature type="signal peptide" evidence="1">
    <location>
        <begin position="1"/>
        <end position="18"/>
    </location>
</feature>
<reference evidence="3 4" key="1">
    <citation type="journal article" date="2013" name="Antonie Van Leeuwenhoek">
        <title>Paracoccus zhejiangensis sp. nov., isolated from activated sludge in wastewater-treatment system.</title>
        <authorList>
            <person name="Wu Z.G."/>
            <person name="Zhang D.F."/>
            <person name="Liu Y.L."/>
            <person name="Wang F."/>
            <person name="Jiang X."/>
            <person name="Li C."/>
            <person name="Li S.P."/>
            <person name="Hong Q."/>
            <person name="Li W.J."/>
        </authorList>
    </citation>
    <scope>NUCLEOTIDE SEQUENCE [LARGE SCALE GENOMIC DNA]</scope>
    <source>
        <strain evidence="3 4">J6</strain>
    </source>
</reference>
<evidence type="ECO:0000259" key="2">
    <source>
        <dbReference type="Pfam" id="PF05901"/>
    </source>
</evidence>
<keyword evidence="1" id="KW-0732">Signal</keyword>
<dbReference type="AlphaFoldDB" id="A0A2H5EVC3"/>
<gene>
    <name evidence="3" type="ORF">CX676_02925</name>
</gene>
<sequence length="74" mass="7858">MFRVSLFTLLFMPAASFAQDCHPSYDLVCVPVSSDVDCAGGSGNGPDYVRGPVRVIGPDEYGLDRDGDGIACEK</sequence>
<keyword evidence="4" id="KW-1185">Reference proteome</keyword>
<dbReference type="InterPro" id="IPR008613">
    <property type="entry name" value="Excalibur_Ca-bd_domain"/>
</dbReference>
<organism evidence="3 4">
    <name type="scientific">Paracoccus zhejiangensis</name>
    <dbReference type="NCBI Taxonomy" id="1077935"/>
    <lineage>
        <taxon>Bacteria</taxon>
        <taxon>Pseudomonadati</taxon>
        <taxon>Pseudomonadota</taxon>
        <taxon>Alphaproteobacteria</taxon>
        <taxon>Rhodobacterales</taxon>
        <taxon>Paracoccaceae</taxon>
        <taxon>Paracoccus</taxon>
    </lineage>
</organism>
<dbReference type="Pfam" id="PF05901">
    <property type="entry name" value="Excalibur"/>
    <property type="match status" value="1"/>
</dbReference>
<dbReference type="Proteomes" id="UP000234530">
    <property type="component" value="Chromosome"/>
</dbReference>
<dbReference type="RefSeq" id="WP_101751279.1">
    <property type="nucleotide sequence ID" value="NZ_CP025430.1"/>
</dbReference>
<dbReference type="EMBL" id="CP025430">
    <property type="protein sequence ID" value="AUH63237.1"/>
    <property type="molecule type" value="Genomic_DNA"/>
</dbReference>
<dbReference type="OrthoDB" id="7679506at2"/>
<evidence type="ECO:0000313" key="3">
    <source>
        <dbReference type="EMBL" id="AUH63237.1"/>
    </source>
</evidence>
<dbReference type="KEGG" id="pzh:CX676_02925"/>
<evidence type="ECO:0000256" key="1">
    <source>
        <dbReference type="SAM" id="SignalP"/>
    </source>
</evidence>
<feature type="domain" description="Excalibur calcium-binding" evidence="2">
    <location>
        <begin position="62"/>
        <end position="73"/>
    </location>
</feature>
<evidence type="ECO:0000313" key="4">
    <source>
        <dbReference type="Proteomes" id="UP000234530"/>
    </source>
</evidence>
<protein>
    <recommendedName>
        <fullName evidence="2">Excalibur calcium-binding domain-containing protein</fullName>
    </recommendedName>
</protein>